<dbReference type="Gene3D" id="3.30.70.20">
    <property type="match status" value="1"/>
</dbReference>
<keyword evidence="7" id="KW-0472">Membrane</keyword>
<dbReference type="GO" id="GO:0051539">
    <property type="term" value="F:4 iron, 4 sulfur cluster binding"/>
    <property type="evidence" value="ECO:0007669"/>
    <property type="project" value="UniProtKB-KW"/>
</dbReference>
<dbReference type="Pfam" id="PF12801">
    <property type="entry name" value="Fer4_5"/>
    <property type="match status" value="2"/>
</dbReference>
<evidence type="ECO:0000256" key="4">
    <source>
        <dbReference type="ARBA" id="ARBA00022982"/>
    </source>
</evidence>
<feature type="transmembrane region" description="Helical" evidence="7">
    <location>
        <begin position="147"/>
        <end position="164"/>
    </location>
</feature>
<evidence type="ECO:0000259" key="8">
    <source>
        <dbReference type="PROSITE" id="PS51379"/>
    </source>
</evidence>
<keyword evidence="4" id="KW-0249">Electron transport</keyword>
<dbReference type="PANTHER" id="PTHR30176">
    <property type="entry name" value="FERREDOXIN-TYPE PROTEIN NAPH"/>
    <property type="match status" value="1"/>
</dbReference>
<dbReference type="eggNOG" id="COG0348">
    <property type="taxonomic scope" value="Bacteria"/>
</dbReference>
<evidence type="ECO:0000313" key="10">
    <source>
        <dbReference type="Proteomes" id="UP000002026"/>
    </source>
</evidence>
<dbReference type="KEGG" id="shi:Shel_07620"/>
<dbReference type="HOGENOM" id="CLU_066585_1_0_11"/>
<feature type="transmembrane region" description="Helical" evidence="7">
    <location>
        <begin position="20"/>
        <end position="40"/>
    </location>
</feature>
<name>C7N4I3_SLAHD</name>
<sequence>MFMAKGKAKVGGLTVARHVVQVVMACLFCVPLFAAGWTVLGRYAGGDDAVATPSELPVWGSLSSSQILGIDLLDPFAALQVIVASKSVASAMLWVLPILILYVLIRGRVFCGWVCPVNLFLEVVDWIRGRLGIKVSEMPVPRWVKPVVAAAVLVLSAIVSVPIFEMVSPVGALNRAILFGSTLGLWTLVAIVIVELFWGHRVWCRSLCPLGGFYQTIGAVGLLSVKIDHDACISCNLCKKACLCDPSILDAAVAGEADRVASGDCMLCGKCVDHCPKDALKIGVAVPKDLSL</sequence>
<dbReference type="EMBL" id="CP001684">
    <property type="protein sequence ID" value="ACV21818.1"/>
    <property type="molecule type" value="Genomic_DNA"/>
</dbReference>
<dbReference type="Proteomes" id="UP000002026">
    <property type="component" value="Chromosome"/>
</dbReference>
<protein>
    <submittedName>
        <fullName evidence="9">4Fe-4S protein</fullName>
    </submittedName>
</protein>
<dbReference type="GO" id="GO:0005886">
    <property type="term" value="C:plasma membrane"/>
    <property type="evidence" value="ECO:0007669"/>
    <property type="project" value="TreeGrafter"/>
</dbReference>
<accession>C7N4I3</accession>
<dbReference type="InterPro" id="IPR017900">
    <property type="entry name" value="4Fe4S_Fe_S_CS"/>
</dbReference>
<gene>
    <name evidence="9" type="ordered locus">Shel_07620</name>
</gene>
<keyword evidence="7" id="KW-0812">Transmembrane</keyword>
<keyword evidence="10" id="KW-1185">Reference proteome</keyword>
<keyword evidence="7" id="KW-1133">Transmembrane helix</keyword>
<organism evidence="9 10">
    <name type="scientific">Slackia heliotrinireducens (strain ATCC 29202 / DSM 20476 / NCTC 11029 / RHS 1)</name>
    <name type="common">Peptococcus heliotrinreducens</name>
    <dbReference type="NCBI Taxonomy" id="471855"/>
    <lineage>
        <taxon>Bacteria</taxon>
        <taxon>Bacillati</taxon>
        <taxon>Actinomycetota</taxon>
        <taxon>Coriobacteriia</taxon>
        <taxon>Eggerthellales</taxon>
        <taxon>Eggerthellaceae</taxon>
        <taxon>Slackia</taxon>
    </lineage>
</organism>
<evidence type="ECO:0000256" key="7">
    <source>
        <dbReference type="SAM" id="Phobius"/>
    </source>
</evidence>
<feature type="domain" description="4Fe-4S ferredoxin-type" evidence="8">
    <location>
        <begin position="223"/>
        <end position="252"/>
    </location>
</feature>
<dbReference type="SUPFAM" id="SSF54862">
    <property type="entry name" value="4Fe-4S ferredoxins"/>
    <property type="match status" value="1"/>
</dbReference>
<dbReference type="Pfam" id="PF13237">
    <property type="entry name" value="Fer4_10"/>
    <property type="match status" value="1"/>
</dbReference>
<keyword evidence="6" id="KW-0411">Iron-sulfur</keyword>
<keyword evidence="5" id="KW-0408">Iron</keyword>
<proteinExistence type="predicted"/>
<evidence type="ECO:0000256" key="3">
    <source>
        <dbReference type="ARBA" id="ARBA00022723"/>
    </source>
</evidence>
<dbReference type="AlphaFoldDB" id="C7N4I3"/>
<dbReference type="InterPro" id="IPR051684">
    <property type="entry name" value="Electron_Trans/Redox"/>
</dbReference>
<dbReference type="PANTHER" id="PTHR30176:SF3">
    <property type="entry name" value="FERREDOXIN-TYPE PROTEIN NAPH"/>
    <property type="match status" value="1"/>
</dbReference>
<evidence type="ECO:0000256" key="5">
    <source>
        <dbReference type="ARBA" id="ARBA00023004"/>
    </source>
</evidence>
<keyword evidence="3" id="KW-0479">Metal-binding</keyword>
<feature type="transmembrane region" description="Helical" evidence="7">
    <location>
        <begin position="77"/>
        <end position="102"/>
    </location>
</feature>
<feature type="domain" description="4Fe-4S ferredoxin-type" evidence="8">
    <location>
        <begin position="256"/>
        <end position="285"/>
    </location>
</feature>
<feature type="transmembrane region" description="Helical" evidence="7">
    <location>
        <begin position="176"/>
        <end position="198"/>
    </location>
</feature>
<evidence type="ECO:0000256" key="6">
    <source>
        <dbReference type="ARBA" id="ARBA00023014"/>
    </source>
</evidence>
<dbReference type="GO" id="GO:0046872">
    <property type="term" value="F:metal ion binding"/>
    <property type="evidence" value="ECO:0007669"/>
    <property type="project" value="UniProtKB-KW"/>
</dbReference>
<reference evidence="9 10" key="1">
    <citation type="journal article" date="2009" name="Stand. Genomic Sci.">
        <title>Complete genome sequence of Slackia heliotrinireducens type strain (RHS 1).</title>
        <authorList>
            <person name="Pukall R."/>
            <person name="Lapidus A."/>
            <person name="Nolan M."/>
            <person name="Copeland A."/>
            <person name="Glavina Del Rio T."/>
            <person name="Lucas S."/>
            <person name="Chen F."/>
            <person name="Tice H."/>
            <person name="Cheng J.F."/>
            <person name="Chertkov O."/>
            <person name="Bruce D."/>
            <person name="Goodwin L."/>
            <person name="Kuske C."/>
            <person name="Brettin T."/>
            <person name="Detter J.C."/>
            <person name="Han C."/>
            <person name="Pitluck S."/>
            <person name="Pati A."/>
            <person name="Mavrommatis K."/>
            <person name="Ivanova N."/>
            <person name="Ovchinnikova G."/>
            <person name="Chen A."/>
            <person name="Palaniappan K."/>
            <person name="Schneider S."/>
            <person name="Rohde M."/>
            <person name="Chain P."/>
            <person name="D'haeseleer P."/>
            <person name="Goker M."/>
            <person name="Bristow J."/>
            <person name="Eisen J.A."/>
            <person name="Markowitz V."/>
            <person name="Kyrpides N.C."/>
            <person name="Klenk H.P."/>
            <person name="Hugenholtz P."/>
        </authorList>
    </citation>
    <scope>NUCLEOTIDE SEQUENCE [LARGE SCALE GENOMIC DNA]</scope>
    <source>
        <strain evidence="10">ATCC 29202 / DSM 20476 / NCTC 11029 / RHS 1</strain>
    </source>
</reference>
<dbReference type="STRING" id="471855.Shel_07620"/>
<dbReference type="InterPro" id="IPR017896">
    <property type="entry name" value="4Fe4S_Fe-S-bd"/>
</dbReference>
<dbReference type="PROSITE" id="PS51379">
    <property type="entry name" value="4FE4S_FER_2"/>
    <property type="match status" value="2"/>
</dbReference>
<keyword evidence="1" id="KW-0813">Transport</keyword>
<keyword evidence="2" id="KW-0004">4Fe-4S</keyword>
<dbReference type="PROSITE" id="PS00198">
    <property type="entry name" value="4FE4S_FER_1"/>
    <property type="match status" value="1"/>
</dbReference>
<evidence type="ECO:0000313" key="9">
    <source>
        <dbReference type="EMBL" id="ACV21818.1"/>
    </source>
</evidence>
<evidence type="ECO:0000256" key="1">
    <source>
        <dbReference type="ARBA" id="ARBA00022448"/>
    </source>
</evidence>
<evidence type="ECO:0000256" key="2">
    <source>
        <dbReference type="ARBA" id="ARBA00022485"/>
    </source>
</evidence>